<proteinExistence type="predicted"/>
<organism evidence="2 3">
    <name type="scientific">Cycloclasticus pugetii</name>
    <dbReference type="NCBI Taxonomy" id="34068"/>
    <lineage>
        <taxon>Bacteria</taxon>
        <taxon>Pseudomonadati</taxon>
        <taxon>Pseudomonadota</taxon>
        <taxon>Gammaproteobacteria</taxon>
        <taxon>Thiotrichales</taxon>
        <taxon>Piscirickettsiaceae</taxon>
        <taxon>Cycloclasticus</taxon>
    </lineage>
</organism>
<reference evidence="2 3" key="1">
    <citation type="journal article" date="2013" name="Genome Announc.">
        <title>Genome Sequence of the Pyrene- and Fluoranthene-Degrading Bacterium Cycloclasticus sp. Strain PY97M.</title>
        <authorList>
            <person name="Cui Z."/>
            <person name="Xu G."/>
            <person name="Li Q."/>
            <person name="Gao W."/>
            <person name="Zheng L."/>
        </authorList>
    </citation>
    <scope>NUCLEOTIDE SEQUENCE [LARGE SCALE GENOMIC DNA]</scope>
    <source>
        <strain evidence="2 3">PY97M</strain>
    </source>
</reference>
<feature type="transmembrane region" description="Helical" evidence="1">
    <location>
        <begin position="102"/>
        <end position="121"/>
    </location>
</feature>
<protein>
    <submittedName>
        <fullName evidence="2">Uncharacterized protein</fullName>
    </submittedName>
</protein>
<evidence type="ECO:0000313" key="3">
    <source>
        <dbReference type="Proteomes" id="UP000015462"/>
    </source>
</evidence>
<dbReference type="Proteomes" id="UP000015462">
    <property type="component" value="Unassembled WGS sequence"/>
</dbReference>
<keyword evidence="1" id="KW-0812">Transmembrane</keyword>
<sequence length="139" mass="15478">MKTNQFSATNFFIRLAIATVLVFASYNPAGLSYYHWVVTKTPDITPLMALAGLILIIGWVIYIRATLRSLGAIGIALAIAFFGTIFWMIVDWGLVPADNIDAITYIIQCILCFIMTTGISWSHIRRRMSGQVDADDVDQ</sequence>
<dbReference type="AlphaFoldDB" id="A0AB33Z0T5"/>
<dbReference type="Pfam" id="PF20134">
    <property type="entry name" value="DUF6524"/>
    <property type="match status" value="1"/>
</dbReference>
<feature type="transmembrane region" description="Helical" evidence="1">
    <location>
        <begin position="70"/>
        <end position="90"/>
    </location>
</feature>
<dbReference type="EMBL" id="ASHL01000005">
    <property type="protein sequence ID" value="EPD12974.1"/>
    <property type="molecule type" value="Genomic_DNA"/>
</dbReference>
<feature type="transmembrane region" description="Helical" evidence="1">
    <location>
        <begin position="12"/>
        <end position="34"/>
    </location>
</feature>
<keyword evidence="3" id="KW-1185">Reference proteome</keyword>
<evidence type="ECO:0000256" key="1">
    <source>
        <dbReference type="SAM" id="Phobius"/>
    </source>
</evidence>
<gene>
    <name evidence="2" type="ORF">L196_07419</name>
</gene>
<name>A0AB33Z0T5_9GAMM</name>
<accession>A0AB33Z0T5</accession>
<comment type="caution">
    <text evidence="2">The sequence shown here is derived from an EMBL/GenBank/DDBJ whole genome shotgun (WGS) entry which is preliminary data.</text>
</comment>
<keyword evidence="1" id="KW-0472">Membrane</keyword>
<keyword evidence="1" id="KW-1133">Transmembrane helix</keyword>
<feature type="transmembrane region" description="Helical" evidence="1">
    <location>
        <begin position="46"/>
        <end position="63"/>
    </location>
</feature>
<dbReference type="RefSeq" id="WP_016390513.1">
    <property type="nucleotide sequence ID" value="NZ_KE646808.1"/>
</dbReference>
<dbReference type="InterPro" id="IPR045387">
    <property type="entry name" value="DUF6524"/>
</dbReference>
<evidence type="ECO:0000313" key="2">
    <source>
        <dbReference type="EMBL" id="EPD12974.1"/>
    </source>
</evidence>